<comment type="pathway">
    <text evidence="2">Glycolipid biosynthesis; glycosylphosphatidylinositol-anchor biosynthesis.</text>
</comment>
<dbReference type="GeneID" id="25266389"/>
<evidence type="ECO:0000256" key="1">
    <source>
        <dbReference type="ARBA" id="ARBA00004477"/>
    </source>
</evidence>
<evidence type="ECO:0000256" key="4">
    <source>
        <dbReference type="ARBA" id="ARBA00022676"/>
    </source>
</evidence>
<evidence type="ECO:0000256" key="2">
    <source>
        <dbReference type="ARBA" id="ARBA00004687"/>
    </source>
</evidence>
<accession>A0A066WM10</accession>
<keyword evidence="7 11" id="KW-0256">Endoplasmic reticulum</keyword>
<evidence type="ECO:0000256" key="6">
    <source>
        <dbReference type="ARBA" id="ARBA00022692"/>
    </source>
</evidence>
<dbReference type="Proteomes" id="UP000027361">
    <property type="component" value="Unassembled WGS sequence"/>
</dbReference>
<keyword evidence="8 11" id="KW-1133">Transmembrane helix</keyword>
<dbReference type="Pfam" id="PF03901">
    <property type="entry name" value="Glyco_transf_22"/>
    <property type="match status" value="1"/>
</dbReference>
<evidence type="ECO:0000256" key="5">
    <source>
        <dbReference type="ARBA" id="ARBA00022679"/>
    </source>
</evidence>
<protein>
    <recommendedName>
        <fullName evidence="11">Mannosyltransferase</fullName>
        <ecNumber evidence="11">2.4.1.-</ecNumber>
    </recommendedName>
</protein>
<dbReference type="GO" id="GO:0000026">
    <property type="term" value="F:alpha-1,2-mannosyltransferase activity"/>
    <property type="evidence" value="ECO:0007669"/>
    <property type="project" value="TreeGrafter"/>
</dbReference>
<name>A0A066WM10_TILAU</name>
<evidence type="ECO:0000256" key="3">
    <source>
        <dbReference type="ARBA" id="ARBA00022502"/>
    </source>
</evidence>
<feature type="chain" id="PRO_5001633938" description="Mannosyltransferase" evidence="12">
    <location>
        <begin position="22"/>
        <end position="596"/>
    </location>
</feature>
<dbReference type="InParanoid" id="A0A066WM10"/>
<dbReference type="AlphaFoldDB" id="A0A066WM10"/>
<comment type="similarity">
    <text evidence="10">Belongs to the glycosyltransferase 22 family. PIGZ subfamily.</text>
</comment>
<dbReference type="PANTHER" id="PTHR22760">
    <property type="entry name" value="GLYCOSYLTRANSFERASE"/>
    <property type="match status" value="1"/>
</dbReference>
<comment type="caution">
    <text evidence="13">The sequence shown here is derived from an EMBL/GenBank/DDBJ whole genome shotgun (WGS) entry which is preliminary data.</text>
</comment>
<dbReference type="InterPro" id="IPR005599">
    <property type="entry name" value="GPI_mannosylTrfase"/>
</dbReference>
<feature type="transmembrane region" description="Helical" evidence="11">
    <location>
        <begin position="235"/>
        <end position="257"/>
    </location>
</feature>
<proteinExistence type="inferred from homology"/>
<evidence type="ECO:0000256" key="11">
    <source>
        <dbReference type="RuleBase" id="RU363075"/>
    </source>
</evidence>
<keyword evidence="3" id="KW-0337">GPI-anchor biosynthesis</keyword>
<feature type="transmembrane region" description="Helical" evidence="11">
    <location>
        <begin position="296"/>
        <end position="321"/>
    </location>
</feature>
<dbReference type="OrthoDB" id="10066429at2759"/>
<feature type="transmembrane region" description="Helical" evidence="11">
    <location>
        <begin position="333"/>
        <end position="353"/>
    </location>
</feature>
<dbReference type="HOGENOM" id="CLU_022957_1_1_1"/>
<evidence type="ECO:0000256" key="10">
    <source>
        <dbReference type="ARBA" id="ARBA00038466"/>
    </source>
</evidence>
<dbReference type="PANTHER" id="PTHR22760:SF3">
    <property type="entry name" value="GPI MANNOSYLTRANSFERASE 4"/>
    <property type="match status" value="1"/>
</dbReference>
<feature type="transmembrane region" description="Helical" evidence="11">
    <location>
        <begin position="199"/>
        <end position="223"/>
    </location>
</feature>
<keyword evidence="6 11" id="KW-0812">Transmembrane</keyword>
<dbReference type="FunCoup" id="A0A066WM10">
    <property type="interactions" value="85"/>
</dbReference>
<evidence type="ECO:0000313" key="13">
    <source>
        <dbReference type="EMBL" id="KDN52039.1"/>
    </source>
</evidence>
<evidence type="ECO:0000256" key="9">
    <source>
        <dbReference type="ARBA" id="ARBA00023136"/>
    </source>
</evidence>
<evidence type="ECO:0000256" key="7">
    <source>
        <dbReference type="ARBA" id="ARBA00022824"/>
    </source>
</evidence>
<dbReference type="RefSeq" id="XP_013244878.1">
    <property type="nucleotide sequence ID" value="XM_013389424.1"/>
</dbReference>
<organism evidence="13 14">
    <name type="scientific">Tilletiaria anomala (strain ATCC 24038 / CBS 436.72 / UBC 951)</name>
    <dbReference type="NCBI Taxonomy" id="1037660"/>
    <lineage>
        <taxon>Eukaryota</taxon>
        <taxon>Fungi</taxon>
        <taxon>Dikarya</taxon>
        <taxon>Basidiomycota</taxon>
        <taxon>Ustilaginomycotina</taxon>
        <taxon>Exobasidiomycetes</taxon>
        <taxon>Georgefischeriales</taxon>
        <taxon>Tilletiariaceae</taxon>
        <taxon>Tilletiaria</taxon>
    </lineage>
</organism>
<feature type="transmembrane region" description="Helical" evidence="11">
    <location>
        <begin position="387"/>
        <end position="405"/>
    </location>
</feature>
<comment type="subcellular location">
    <subcellularLocation>
        <location evidence="1 11">Endoplasmic reticulum membrane</location>
        <topology evidence="1 11">Multi-pass membrane protein</topology>
    </subcellularLocation>
</comment>
<dbReference type="EC" id="2.4.1.-" evidence="11"/>
<feature type="signal peptide" evidence="12">
    <location>
        <begin position="1"/>
        <end position="21"/>
    </location>
</feature>
<dbReference type="GO" id="GO:0005789">
    <property type="term" value="C:endoplasmic reticulum membrane"/>
    <property type="evidence" value="ECO:0007669"/>
    <property type="project" value="UniProtKB-SubCell"/>
</dbReference>
<evidence type="ECO:0000256" key="8">
    <source>
        <dbReference type="ARBA" id="ARBA00022989"/>
    </source>
</evidence>
<sequence length="596" mass="66470">MMGVSSKVRLSLLLLPRVAVALLGYAYIHPDEWHQSGEYLALQYAGIPTVLPWEFEIALPCRSVASISFFNAPFIGLTYLRSHLGFGPSARDLFLVQRGTFVVYSFLNDWMVRWLCRKHDKAYRSTVRLLLSTSHAGVVFMARPFTNSIEAVLLTAAFCCVDSLSELPDQLYYTSSKSSLRAALWTHWAIRSFSLGACFAFGFFARFTFAIFALPCGLLYLYIAGTMRGSFRTASLVPAALPAAAGFAIVSAAHILFDTIHFRRRELWPPVITPVNAFSYNLQAQNLARHGIHPRWLHVLVNAPMLLGVPAYGCFLFMMLTPRPFARQKSASMAPLQPLCLATIVCGLALLSIQPHQEPRFLLALITPVTLIFATQAQNNRRWRKWLIRLHILQSIAMVALFGFLHQAGVTPSLLQINDAVRAVQAGRPHGQRLIYARPGDTAVSVHVWSWKLFMPPAHQVVSTRAGCMYGFGTARDGPAVTVTLYDPPGEELHELAALVDHKVQEDAQKGLRQTHLVLAPSWDDLALQAEQPGTHGANFSMQLVHSVGPHLDLDHLPQLIQRWRRAASWWPEMHVEIFRVTRTPSGLLPAEDLGS</sequence>
<gene>
    <name evidence="13" type="ORF">K437DRAFT_272876</name>
</gene>
<keyword evidence="14" id="KW-1185">Reference proteome</keyword>
<keyword evidence="12" id="KW-0732">Signal</keyword>
<evidence type="ECO:0000256" key="12">
    <source>
        <dbReference type="SAM" id="SignalP"/>
    </source>
</evidence>
<reference evidence="13 14" key="1">
    <citation type="submission" date="2014-05" db="EMBL/GenBank/DDBJ databases">
        <title>Draft genome sequence of a rare smut relative, Tilletiaria anomala UBC 951.</title>
        <authorList>
            <consortium name="DOE Joint Genome Institute"/>
            <person name="Toome M."/>
            <person name="Kuo A."/>
            <person name="Henrissat B."/>
            <person name="Lipzen A."/>
            <person name="Tritt A."/>
            <person name="Yoshinaga Y."/>
            <person name="Zane M."/>
            <person name="Barry K."/>
            <person name="Grigoriev I.V."/>
            <person name="Spatafora J.W."/>
            <person name="Aimea M.C."/>
        </authorList>
    </citation>
    <scope>NUCLEOTIDE SEQUENCE [LARGE SCALE GENOMIC DNA]</scope>
    <source>
        <strain evidence="13 14">UBC 951</strain>
    </source>
</reference>
<keyword evidence="9 11" id="KW-0472">Membrane</keyword>
<dbReference type="EMBL" id="JMSN01000015">
    <property type="protein sequence ID" value="KDN52039.1"/>
    <property type="molecule type" value="Genomic_DNA"/>
</dbReference>
<evidence type="ECO:0000313" key="14">
    <source>
        <dbReference type="Proteomes" id="UP000027361"/>
    </source>
</evidence>
<keyword evidence="4 11" id="KW-0328">Glycosyltransferase</keyword>
<dbReference type="STRING" id="1037660.A0A066WM10"/>
<dbReference type="GO" id="GO:0006506">
    <property type="term" value="P:GPI anchor biosynthetic process"/>
    <property type="evidence" value="ECO:0007669"/>
    <property type="project" value="UniProtKB-KW"/>
</dbReference>
<keyword evidence="5 13" id="KW-0808">Transferase</keyword>